<evidence type="ECO:0000259" key="2">
    <source>
        <dbReference type="Pfam" id="PF01648"/>
    </source>
</evidence>
<dbReference type="RefSeq" id="WP_083360670.1">
    <property type="nucleotide sequence ID" value="NZ_FNTV01000001.1"/>
</dbReference>
<dbReference type="AlphaFoldDB" id="A0A1H5JQR0"/>
<dbReference type="Gene3D" id="3.90.470.20">
    <property type="entry name" value="4'-phosphopantetheinyl transferase domain"/>
    <property type="match status" value="1"/>
</dbReference>
<sequence length="234" mass="24699">MNEHQYDPPFRRHVLVQAFELGTVDPGLQGWLDAAEQARADTILDAPTRRDFIAGRVVQRIMAAELLDAAPGELVSAYSCPECGPNPYPSHGRPGYLLRGEPAAVSVSFSRSHGWAVAAMVPFAGVGIGVDVQQLASVAFDGFDDVALSSAEKLRLSQIAPGGQDAWRAAAWARKEALAKVSGLGLRTDPTRIEAFPGNENGKQGPAAQVWDVESARVGLPEGFAAAVAVGAKT</sequence>
<evidence type="ECO:0000313" key="4">
    <source>
        <dbReference type="Proteomes" id="UP000182725"/>
    </source>
</evidence>
<dbReference type="GO" id="GO:0000287">
    <property type="term" value="F:magnesium ion binding"/>
    <property type="evidence" value="ECO:0007669"/>
    <property type="project" value="InterPro"/>
</dbReference>
<accession>A0A1H5JQR0</accession>
<protein>
    <submittedName>
        <fullName evidence="3">4'-phosphopantetheinyl transferase</fullName>
    </submittedName>
</protein>
<keyword evidence="1 3" id="KW-0808">Transferase</keyword>
<dbReference type="Pfam" id="PF01648">
    <property type="entry name" value="ACPS"/>
    <property type="match status" value="1"/>
</dbReference>
<feature type="domain" description="4'-phosphopantetheinyl transferase" evidence="2">
    <location>
        <begin position="127"/>
        <end position="201"/>
    </location>
</feature>
<dbReference type="InterPro" id="IPR037143">
    <property type="entry name" value="4-PPantetheinyl_Trfase_dom_sf"/>
</dbReference>
<dbReference type="EMBL" id="FNTV01000001">
    <property type="protein sequence ID" value="SEE54925.1"/>
    <property type="molecule type" value="Genomic_DNA"/>
</dbReference>
<name>A0A1H5JQR0_9MICC</name>
<dbReference type="Proteomes" id="UP000182725">
    <property type="component" value="Unassembled WGS sequence"/>
</dbReference>
<evidence type="ECO:0000313" key="3">
    <source>
        <dbReference type="EMBL" id="SEE54925.1"/>
    </source>
</evidence>
<dbReference type="GO" id="GO:0008897">
    <property type="term" value="F:holo-[acyl-carrier-protein] synthase activity"/>
    <property type="evidence" value="ECO:0007669"/>
    <property type="project" value="InterPro"/>
</dbReference>
<evidence type="ECO:0000256" key="1">
    <source>
        <dbReference type="ARBA" id="ARBA00022679"/>
    </source>
</evidence>
<dbReference type="InterPro" id="IPR008278">
    <property type="entry name" value="4-PPantetheinyl_Trfase_dom"/>
</dbReference>
<proteinExistence type="predicted"/>
<reference evidence="3 4" key="1">
    <citation type="submission" date="2016-10" db="EMBL/GenBank/DDBJ databases">
        <authorList>
            <person name="de Groot N.N."/>
        </authorList>
    </citation>
    <scope>NUCLEOTIDE SEQUENCE [LARGE SCALE GENOMIC DNA]</scope>
    <source>
        <strain evidence="3 4">DSM 22274</strain>
    </source>
</reference>
<dbReference type="SUPFAM" id="SSF56214">
    <property type="entry name" value="4'-phosphopantetheinyl transferase"/>
    <property type="match status" value="2"/>
</dbReference>
<organism evidence="3 4">
    <name type="scientific">Arthrobacter alpinus</name>
    <dbReference type="NCBI Taxonomy" id="656366"/>
    <lineage>
        <taxon>Bacteria</taxon>
        <taxon>Bacillati</taxon>
        <taxon>Actinomycetota</taxon>
        <taxon>Actinomycetes</taxon>
        <taxon>Micrococcales</taxon>
        <taxon>Micrococcaceae</taxon>
        <taxon>Arthrobacter</taxon>
    </lineage>
</organism>
<gene>
    <name evidence="3" type="ORF">SAMN04489740_1714</name>
</gene>